<dbReference type="RefSeq" id="WP_397087022.1">
    <property type="nucleotide sequence ID" value="NZ_JBITGY010000009.1"/>
</dbReference>
<evidence type="ECO:0000313" key="4">
    <source>
        <dbReference type="Proteomes" id="UP001612741"/>
    </source>
</evidence>
<dbReference type="InterPro" id="IPR036237">
    <property type="entry name" value="Xyl_isomerase-like_sf"/>
</dbReference>
<feature type="domain" description="Xylose isomerase-like TIM barrel" evidence="2">
    <location>
        <begin position="20"/>
        <end position="245"/>
    </location>
</feature>
<dbReference type="PIRSF" id="PIRSF006241">
    <property type="entry name" value="HyI"/>
    <property type="match status" value="1"/>
</dbReference>
<dbReference type="Pfam" id="PF01261">
    <property type="entry name" value="AP_endonuc_2"/>
    <property type="match status" value="1"/>
</dbReference>
<dbReference type="Proteomes" id="UP001612741">
    <property type="component" value="Unassembled WGS sequence"/>
</dbReference>
<dbReference type="PANTHER" id="PTHR43489:SF6">
    <property type="entry name" value="HYDROXYPYRUVATE ISOMERASE-RELATED"/>
    <property type="match status" value="1"/>
</dbReference>
<dbReference type="InterPro" id="IPR050417">
    <property type="entry name" value="Sugar_Epim/Isomerase"/>
</dbReference>
<reference evidence="3 4" key="1">
    <citation type="submission" date="2024-10" db="EMBL/GenBank/DDBJ databases">
        <title>The Natural Products Discovery Center: Release of the First 8490 Sequenced Strains for Exploring Actinobacteria Biosynthetic Diversity.</title>
        <authorList>
            <person name="Kalkreuter E."/>
            <person name="Kautsar S.A."/>
            <person name="Yang D."/>
            <person name="Bader C.D."/>
            <person name="Teijaro C.N."/>
            <person name="Fluegel L."/>
            <person name="Davis C.M."/>
            <person name="Simpson J.R."/>
            <person name="Lauterbach L."/>
            <person name="Steele A.D."/>
            <person name="Gui C."/>
            <person name="Meng S."/>
            <person name="Li G."/>
            <person name="Viehrig K."/>
            <person name="Ye F."/>
            <person name="Su P."/>
            <person name="Kiefer A.F."/>
            <person name="Nichols A."/>
            <person name="Cepeda A.J."/>
            <person name="Yan W."/>
            <person name="Fan B."/>
            <person name="Jiang Y."/>
            <person name="Adhikari A."/>
            <person name="Zheng C.-J."/>
            <person name="Schuster L."/>
            <person name="Cowan T.M."/>
            <person name="Smanski M.J."/>
            <person name="Chevrette M.G."/>
            <person name="De Carvalho L.P.S."/>
            <person name="Shen B."/>
        </authorList>
    </citation>
    <scope>NUCLEOTIDE SEQUENCE [LARGE SCALE GENOMIC DNA]</scope>
    <source>
        <strain evidence="3 4">NPDC050545</strain>
    </source>
</reference>
<gene>
    <name evidence="3" type="ORF">ACIBG2_32000</name>
</gene>
<dbReference type="Gene3D" id="3.20.20.150">
    <property type="entry name" value="Divalent-metal-dependent TIM barrel enzymes"/>
    <property type="match status" value="1"/>
</dbReference>
<evidence type="ECO:0000256" key="1">
    <source>
        <dbReference type="ARBA" id="ARBA00023235"/>
    </source>
</evidence>
<evidence type="ECO:0000259" key="2">
    <source>
        <dbReference type="Pfam" id="PF01261"/>
    </source>
</evidence>
<comment type="caution">
    <text evidence="3">The sequence shown here is derived from an EMBL/GenBank/DDBJ whole genome shotgun (WGS) entry which is preliminary data.</text>
</comment>
<proteinExistence type="predicted"/>
<dbReference type="PANTHER" id="PTHR43489">
    <property type="entry name" value="ISOMERASE"/>
    <property type="match status" value="1"/>
</dbReference>
<dbReference type="GO" id="GO:0016853">
    <property type="term" value="F:isomerase activity"/>
    <property type="evidence" value="ECO:0007669"/>
    <property type="project" value="UniProtKB-KW"/>
</dbReference>
<keyword evidence="1 3" id="KW-0413">Isomerase</keyword>
<organism evidence="3 4">
    <name type="scientific">Nonomuraea typhae</name>
    <dbReference type="NCBI Taxonomy" id="2603600"/>
    <lineage>
        <taxon>Bacteria</taxon>
        <taxon>Bacillati</taxon>
        <taxon>Actinomycetota</taxon>
        <taxon>Actinomycetes</taxon>
        <taxon>Streptosporangiales</taxon>
        <taxon>Streptosporangiaceae</taxon>
        <taxon>Nonomuraea</taxon>
    </lineage>
</organism>
<keyword evidence="4" id="KW-1185">Reference proteome</keyword>
<name>A0ABW7Z1J4_9ACTN</name>
<dbReference type="EMBL" id="JBITGY010000009">
    <property type="protein sequence ID" value="MFI6502041.1"/>
    <property type="molecule type" value="Genomic_DNA"/>
</dbReference>
<dbReference type="InterPro" id="IPR013022">
    <property type="entry name" value="Xyl_isomerase-like_TIM-brl"/>
</dbReference>
<protein>
    <submittedName>
        <fullName evidence="3">Hydroxypyruvate isomerase family protein</fullName>
    </submittedName>
</protein>
<sequence length="248" mass="26960">MRFAANLKWLFTELPFEARFDAAAAAGFEGVEYASPYDHDPVKLAGLLRAAGLKQVLINTPADADACRADGFRDGFERAMEYALALDAGLVHVRAGARPEGVSQERAYARLITNLAWAAEQSSGGGVRLVLEAQNRRDNPGRVLRTQAEAAAIAEALGAGHVGVLLDLYHAQIDEGDLITKVRELLPYTFHYQVADPPGRHEPGTGEIGWRAVFAAIRDSGYEGWIGCEYEPLRRTLDGLGWIEELAG</sequence>
<accession>A0ABW7Z1J4</accession>
<dbReference type="SUPFAM" id="SSF51658">
    <property type="entry name" value="Xylose isomerase-like"/>
    <property type="match status" value="1"/>
</dbReference>
<dbReference type="InterPro" id="IPR026040">
    <property type="entry name" value="HyI-like"/>
</dbReference>
<evidence type="ECO:0000313" key="3">
    <source>
        <dbReference type="EMBL" id="MFI6502041.1"/>
    </source>
</evidence>